<dbReference type="SUPFAM" id="SSF143422">
    <property type="entry name" value="Transposase IS200-like"/>
    <property type="match status" value="1"/>
</dbReference>
<dbReference type="GO" id="GO:0003677">
    <property type="term" value="F:DNA binding"/>
    <property type="evidence" value="ECO:0007669"/>
    <property type="project" value="InterPro"/>
</dbReference>
<dbReference type="SMART" id="SM01321">
    <property type="entry name" value="Y1_Tnp"/>
    <property type="match status" value="1"/>
</dbReference>
<dbReference type="Pfam" id="PF01797">
    <property type="entry name" value="Y1_Tnp"/>
    <property type="match status" value="1"/>
</dbReference>
<dbReference type="AlphaFoldDB" id="A0A2J0LMR1"/>
<reference evidence="2 3" key="1">
    <citation type="submission" date="2017-09" db="EMBL/GenBank/DDBJ databases">
        <title>Depth-based differentiation of microbial function through sediment-hosted aquifers and enrichment of novel symbionts in the deep terrestrial subsurface.</title>
        <authorList>
            <person name="Probst A.J."/>
            <person name="Ladd B."/>
            <person name="Jarett J.K."/>
            <person name="Geller-Mcgrath D.E."/>
            <person name="Sieber C.M."/>
            <person name="Emerson J.B."/>
            <person name="Anantharaman K."/>
            <person name="Thomas B.C."/>
            <person name="Malmstrom R."/>
            <person name="Stieglmeier M."/>
            <person name="Klingl A."/>
            <person name="Woyke T."/>
            <person name="Ryan C.M."/>
            <person name="Banfield J.F."/>
        </authorList>
    </citation>
    <scope>NUCLEOTIDE SEQUENCE [LARGE SCALE GENOMIC DNA]</scope>
    <source>
        <strain evidence="2">CG12_big_fil_rev_8_21_14_0_65_43_15</strain>
    </source>
</reference>
<evidence type="ECO:0000259" key="1">
    <source>
        <dbReference type="SMART" id="SM01321"/>
    </source>
</evidence>
<gene>
    <name evidence="2" type="ORF">COW11_05560</name>
</gene>
<evidence type="ECO:0000313" key="2">
    <source>
        <dbReference type="EMBL" id="PIW65996.1"/>
    </source>
</evidence>
<evidence type="ECO:0000313" key="3">
    <source>
        <dbReference type="Proteomes" id="UP000231267"/>
    </source>
</evidence>
<dbReference type="PANTHER" id="PTHR34322:SF2">
    <property type="entry name" value="TRANSPOSASE IS200-LIKE DOMAIN-CONTAINING PROTEIN"/>
    <property type="match status" value="1"/>
</dbReference>
<comment type="caution">
    <text evidence="2">The sequence shown here is derived from an EMBL/GenBank/DDBJ whole genome shotgun (WGS) entry which is preliminary data.</text>
</comment>
<dbReference type="GO" id="GO:0006313">
    <property type="term" value="P:DNA transposition"/>
    <property type="evidence" value="ECO:0007669"/>
    <property type="project" value="InterPro"/>
</dbReference>
<dbReference type="NCBIfam" id="NF047646">
    <property type="entry name" value="REP_Tyr_transpos"/>
    <property type="match status" value="1"/>
</dbReference>
<organism evidence="2 3">
    <name type="scientific">Candidatus Taenaricola geysiri</name>
    <dbReference type="NCBI Taxonomy" id="1974752"/>
    <lineage>
        <taxon>Bacteria</taxon>
        <taxon>Pseudomonadati</taxon>
        <taxon>Candidatus Omnitrophota</taxon>
        <taxon>Candidatus Taenaricola</taxon>
    </lineage>
</organism>
<protein>
    <submittedName>
        <fullName evidence="2">Addiction module toxin RelE</fullName>
    </submittedName>
</protein>
<dbReference type="InterPro" id="IPR036515">
    <property type="entry name" value="Transposase_17_sf"/>
</dbReference>
<feature type="domain" description="Transposase IS200-like" evidence="1">
    <location>
        <begin position="9"/>
        <end position="124"/>
    </location>
</feature>
<dbReference type="Proteomes" id="UP000231267">
    <property type="component" value="Unassembled WGS sequence"/>
</dbReference>
<accession>A0A2J0LMR1</accession>
<dbReference type="EMBL" id="PFGP01000125">
    <property type="protein sequence ID" value="PIW65996.1"/>
    <property type="molecule type" value="Genomic_DNA"/>
</dbReference>
<dbReference type="PANTHER" id="PTHR34322">
    <property type="entry name" value="TRANSPOSASE, Y1_TNP DOMAIN-CONTAINING"/>
    <property type="match status" value="1"/>
</dbReference>
<dbReference type="Gene3D" id="3.30.70.1290">
    <property type="entry name" value="Transposase IS200-like"/>
    <property type="match status" value="1"/>
</dbReference>
<name>A0A2J0LMR1_9BACT</name>
<proteinExistence type="predicted"/>
<sequence length="217" mass="25861">MPRNPRLCFEGAFYHITSRGDNKEKIFYNEWDRKAMFSLLKEAKSKFCFRLHAYTLMQNHFHFVIETSEKGTISEIMHHINGKYTKHFNSMHKRSGHLFQGRFHGVLIDKDNYLLEVTRYVHLNPVRVGLVEHPEEYKWSSYRHYIGLARNDFVDKELILDMISPDRSNQVTMYLNFTKEGLKLDFKKFKDGLYKGAFSPKKKLIPNEPKYQEIVCN</sequence>
<dbReference type="InterPro" id="IPR002686">
    <property type="entry name" value="Transposase_17"/>
</dbReference>
<dbReference type="GO" id="GO:0004803">
    <property type="term" value="F:transposase activity"/>
    <property type="evidence" value="ECO:0007669"/>
    <property type="project" value="InterPro"/>
</dbReference>